<evidence type="ECO:0008006" key="4">
    <source>
        <dbReference type="Google" id="ProtNLM"/>
    </source>
</evidence>
<feature type="region of interest" description="Disordered" evidence="1">
    <location>
        <begin position="85"/>
        <end position="146"/>
    </location>
</feature>
<accession>A0ABQ3G966</accession>
<keyword evidence="3" id="KW-1185">Reference proteome</keyword>
<evidence type="ECO:0000256" key="1">
    <source>
        <dbReference type="SAM" id="MobiDB-lite"/>
    </source>
</evidence>
<organism evidence="2 3">
    <name type="scientific">Pseudorhodoferax aquiterrae</name>
    <dbReference type="NCBI Taxonomy" id="747304"/>
    <lineage>
        <taxon>Bacteria</taxon>
        <taxon>Pseudomonadati</taxon>
        <taxon>Pseudomonadota</taxon>
        <taxon>Betaproteobacteria</taxon>
        <taxon>Burkholderiales</taxon>
        <taxon>Comamonadaceae</taxon>
    </lineage>
</organism>
<protein>
    <recommendedName>
        <fullName evidence="4">Transposase TnpC homeodomain domain-containing protein</fullName>
    </recommendedName>
</protein>
<dbReference type="EMBL" id="BMYK01000026">
    <property type="protein sequence ID" value="GHC98317.1"/>
    <property type="molecule type" value="Genomic_DNA"/>
</dbReference>
<feature type="compositionally biased region" description="Basic and acidic residues" evidence="1">
    <location>
        <begin position="131"/>
        <end position="146"/>
    </location>
</feature>
<dbReference type="RefSeq" id="WP_189689970.1">
    <property type="nucleotide sequence ID" value="NZ_BMYK01000026.1"/>
</dbReference>
<evidence type="ECO:0000313" key="2">
    <source>
        <dbReference type="EMBL" id="GHC98317.1"/>
    </source>
</evidence>
<sequence length="146" mass="15973">MDSSSANALDAALDPAFSGMSFAEVCALASRLQNEVRHAQALNAKMAHEMAVLKRLKFAASAERFSLEQRSLLQEAIDEDLQALEREVDKLQSPAGEKQTPEAPGAAGPPATPRHPPRTRRHHLHHTGLRLPDEAHRPRHGREAGL</sequence>
<evidence type="ECO:0000313" key="3">
    <source>
        <dbReference type="Proteomes" id="UP000626210"/>
    </source>
</evidence>
<reference evidence="3" key="1">
    <citation type="journal article" date="2019" name="Int. J. Syst. Evol. Microbiol.">
        <title>The Global Catalogue of Microorganisms (GCM) 10K type strain sequencing project: providing services to taxonomists for standard genome sequencing and annotation.</title>
        <authorList>
            <consortium name="The Broad Institute Genomics Platform"/>
            <consortium name="The Broad Institute Genome Sequencing Center for Infectious Disease"/>
            <person name="Wu L."/>
            <person name="Ma J."/>
        </authorList>
    </citation>
    <scope>NUCLEOTIDE SEQUENCE [LARGE SCALE GENOMIC DNA]</scope>
    <source>
        <strain evidence="3">KCTC 23314</strain>
    </source>
</reference>
<dbReference type="Proteomes" id="UP000626210">
    <property type="component" value="Unassembled WGS sequence"/>
</dbReference>
<proteinExistence type="predicted"/>
<comment type="caution">
    <text evidence="2">The sequence shown here is derived from an EMBL/GenBank/DDBJ whole genome shotgun (WGS) entry which is preliminary data.</text>
</comment>
<feature type="compositionally biased region" description="Basic residues" evidence="1">
    <location>
        <begin position="115"/>
        <end position="128"/>
    </location>
</feature>
<name>A0ABQ3G966_9BURK</name>
<gene>
    <name evidence="2" type="ORF">GCM10007320_53890</name>
</gene>